<dbReference type="Gene3D" id="2.60.120.620">
    <property type="entry name" value="q2cbj1_9rhob like domain"/>
    <property type="match status" value="1"/>
</dbReference>
<dbReference type="AlphaFoldDB" id="A0A383DFC9"/>
<gene>
    <name evidence="1" type="ORF">METZ01_LOCUS495819</name>
</gene>
<name>A0A383DFC9_9ZZZZ</name>
<reference evidence="1" key="1">
    <citation type="submission" date="2018-05" db="EMBL/GenBank/DDBJ databases">
        <authorList>
            <person name="Lanie J.A."/>
            <person name="Ng W.-L."/>
            <person name="Kazmierczak K.M."/>
            <person name="Andrzejewski T.M."/>
            <person name="Davidsen T.M."/>
            <person name="Wayne K.J."/>
            <person name="Tettelin H."/>
            <person name="Glass J.I."/>
            <person name="Rusch D."/>
            <person name="Podicherti R."/>
            <person name="Tsui H.-C.T."/>
            <person name="Winkler M.E."/>
        </authorList>
    </citation>
    <scope>NUCLEOTIDE SEQUENCE</scope>
</reference>
<dbReference type="Pfam" id="PF05721">
    <property type="entry name" value="PhyH"/>
    <property type="match status" value="1"/>
</dbReference>
<proteinExistence type="predicted"/>
<evidence type="ECO:0008006" key="2">
    <source>
        <dbReference type="Google" id="ProtNLM"/>
    </source>
</evidence>
<dbReference type="GO" id="GO:0046872">
    <property type="term" value="F:metal ion binding"/>
    <property type="evidence" value="ECO:0007669"/>
    <property type="project" value="UniProtKB-ARBA"/>
</dbReference>
<feature type="non-terminal residue" evidence="1">
    <location>
        <position position="200"/>
    </location>
</feature>
<sequence>MLTENQIESYHRDGYVKVESLFTDEEVEELGSEMIKVISEWGNESIGWHGPWRDMYLPENERQNTKAVFMHNPHFYSAAWGRVIFHSRLIEAVQSLVGSSVQWHHTVLHAKPPELGTPFPMHQDYPFYPHDGPGFVDCLVHLDETPLESGCLQIVPGSHKNGPLEHITGSHTAPHLPTDKYHPNFIDTVSIPAKTGDVIF</sequence>
<organism evidence="1">
    <name type="scientific">marine metagenome</name>
    <dbReference type="NCBI Taxonomy" id="408172"/>
    <lineage>
        <taxon>unclassified sequences</taxon>
        <taxon>metagenomes</taxon>
        <taxon>ecological metagenomes</taxon>
    </lineage>
</organism>
<dbReference type="PANTHER" id="PTHR20883">
    <property type="entry name" value="PHYTANOYL-COA DIOXYGENASE DOMAIN CONTAINING 1"/>
    <property type="match status" value="1"/>
</dbReference>
<dbReference type="PANTHER" id="PTHR20883:SF48">
    <property type="entry name" value="ECTOINE DIOXYGENASE"/>
    <property type="match status" value="1"/>
</dbReference>
<protein>
    <recommendedName>
        <fullName evidence="2">Phytanoyl-CoA dioxygenase</fullName>
    </recommendedName>
</protein>
<dbReference type="SUPFAM" id="SSF51197">
    <property type="entry name" value="Clavaminate synthase-like"/>
    <property type="match status" value="1"/>
</dbReference>
<evidence type="ECO:0000313" key="1">
    <source>
        <dbReference type="EMBL" id="SVE42965.1"/>
    </source>
</evidence>
<dbReference type="InterPro" id="IPR008775">
    <property type="entry name" value="Phytyl_CoA_dOase-like"/>
</dbReference>
<accession>A0A383DFC9</accession>
<dbReference type="EMBL" id="UINC01216714">
    <property type="protein sequence ID" value="SVE42965.1"/>
    <property type="molecule type" value="Genomic_DNA"/>
</dbReference>
<dbReference type="GO" id="GO:0016491">
    <property type="term" value="F:oxidoreductase activity"/>
    <property type="evidence" value="ECO:0007669"/>
    <property type="project" value="UniProtKB-ARBA"/>
</dbReference>